<protein>
    <submittedName>
        <fullName evidence="2">Amidase</fullName>
    </submittedName>
</protein>
<dbReference type="PANTHER" id="PTHR11895">
    <property type="entry name" value="TRANSAMIDASE"/>
    <property type="match status" value="1"/>
</dbReference>
<name>A0A480AMQ6_9BURK</name>
<dbReference type="InterPro" id="IPR000120">
    <property type="entry name" value="Amidase"/>
</dbReference>
<dbReference type="SUPFAM" id="SSF75304">
    <property type="entry name" value="Amidase signature (AS) enzymes"/>
    <property type="match status" value="1"/>
</dbReference>
<dbReference type="PANTHER" id="PTHR11895:SF176">
    <property type="entry name" value="AMIDASE AMID-RELATED"/>
    <property type="match status" value="1"/>
</dbReference>
<comment type="caution">
    <text evidence="2">The sequence shown here is derived from an EMBL/GenBank/DDBJ whole genome shotgun (WGS) entry which is preliminary data.</text>
</comment>
<dbReference type="OrthoDB" id="8641877at2"/>
<feature type="domain" description="Amidase" evidence="1">
    <location>
        <begin position="36"/>
        <end position="381"/>
    </location>
</feature>
<keyword evidence="3" id="KW-1185">Reference proteome</keyword>
<dbReference type="GO" id="GO:0003824">
    <property type="term" value="F:catalytic activity"/>
    <property type="evidence" value="ECO:0007669"/>
    <property type="project" value="InterPro"/>
</dbReference>
<dbReference type="RefSeq" id="WP_137731074.1">
    <property type="nucleotide sequence ID" value="NZ_BJCL01000001.1"/>
</dbReference>
<dbReference type="Pfam" id="PF01425">
    <property type="entry name" value="Amidase"/>
    <property type="match status" value="1"/>
</dbReference>
<sequence>MTVLRPVGPALAAIDAQDAEVRAWAVVDRVGARIPPAPGPISGWTLGVKDVLDVAGLPTRAGSPTRAEVAPATADAPAVALLRAAGAVVLGKTVTTEFATMDPAATANPAAPGHTPGGSSSGSAAAVAAGMADLAIGTQTAGSLCRPAAYCGVAAFKPTRGRVPTTGMVPLAPSFDTIGLMAGDVARLAVALRCWGIPDAAAPTAPVIGVPMPDCHPDLDAAGAWAIAQVSARLRTMGARIVPVRLPFETPHVVALHRRVMAAEAFAAHGRLEADGRVGPRFRELLGEGAVLGAAEVTDARSLLQELGHSCWAGFADLHGLLLPPAPGPAPAGLGATGPAHYQIPWTAFGGPLAALPCGQTRDRLPLGTMLAARPGDDASLVSLALALERALGVGDA</sequence>
<accession>A0A480AMQ6</accession>
<reference evidence="3" key="1">
    <citation type="submission" date="2019-03" db="EMBL/GenBank/DDBJ databases">
        <title>Aquabacterium pictum sp.nov., the first bacteriochlorophyll a-containing freshwater bacterium in the genus Aquabacterium of the class Betaproteobacteria.</title>
        <authorList>
            <person name="Hirose S."/>
            <person name="Tank M."/>
            <person name="Hara E."/>
            <person name="Tamaki H."/>
            <person name="Takaichi S."/>
            <person name="Haruta S."/>
            <person name="Hanada S."/>
        </authorList>
    </citation>
    <scope>NUCLEOTIDE SEQUENCE [LARGE SCALE GENOMIC DNA]</scope>
    <source>
        <strain evidence="3">W35</strain>
    </source>
</reference>
<gene>
    <name evidence="2" type="ORF">AQPW35_03930</name>
</gene>
<dbReference type="Gene3D" id="3.90.1300.10">
    <property type="entry name" value="Amidase signature (AS) domain"/>
    <property type="match status" value="1"/>
</dbReference>
<dbReference type="EMBL" id="BJCL01000001">
    <property type="protein sequence ID" value="GCL61312.1"/>
    <property type="molecule type" value="Genomic_DNA"/>
</dbReference>
<dbReference type="InterPro" id="IPR036928">
    <property type="entry name" value="AS_sf"/>
</dbReference>
<dbReference type="Proteomes" id="UP000301751">
    <property type="component" value="Unassembled WGS sequence"/>
</dbReference>
<organism evidence="2 3">
    <name type="scientific">Pseudaquabacterium pictum</name>
    <dbReference type="NCBI Taxonomy" id="2315236"/>
    <lineage>
        <taxon>Bacteria</taxon>
        <taxon>Pseudomonadati</taxon>
        <taxon>Pseudomonadota</taxon>
        <taxon>Betaproteobacteria</taxon>
        <taxon>Burkholderiales</taxon>
        <taxon>Sphaerotilaceae</taxon>
        <taxon>Pseudaquabacterium</taxon>
    </lineage>
</organism>
<dbReference type="InterPro" id="IPR023631">
    <property type="entry name" value="Amidase_dom"/>
</dbReference>
<proteinExistence type="predicted"/>
<evidence type="ECO:0000259" key="1">
    <source>
        <dbReference type="Pfam" id="PF01425"/>
    </source>
</evidence>
<evidence type="ECO:0000313" key="2">
    <source>
        <dbReference type="EMBL" id="GCL61312.1"/>
    </source>
</evidence>
<dbReference type="AlphaFoldDB" id="A0A480AMQ6"/>
<evidence type="ECO:0000313" key="3">
    <source>
        <dbReference type="Proteomes" id="UP000301751"/>
    </source>
</evidence>